<comment type="caution">
    <text evidence="2">The sequence shown here is derived from an EMBL/GenBank/DDBJ whole genome shotgun (WGS) entry which is preliminary data.</text>
</comment>
<reference evidence="2 3" key="1">
    <citation type="submission" date="2017-06" db="EMBL/GenBank/DDBJ databases">
        <title>Cmopartive genomic analysis of Ambrosia Fusariam Clade fungi.</title>
        <authorList>
            <person name="Stajich J.E."/>
            <person name="Carrillo J."/>
            <person name="Kijimoto T."/>
            <person name="Eskalen A."/>
            <person name="O'Donnell K."/>
            <person name="Kasson M."/>
        </authorList>
    </citation>
    <scope>NUCLEOTIDE SEQUENCE [LARGE SCALE GENOMIC DNA]</scope>
    <source>
        <strain evidence="2 3">NRRL 20438</strain>
    </source>
</reference>
<evidence type="ECO:0000259" key="1">
    <source>
        <dbReference type="Pfam" id="PF06985"/>
    </source>
</evidence>
<dbReference type="AlphaFoldDB" id="A0A428UZF6"/>
<dbReference type="InterPro" id="IPR010730">
    <property type="entry name" value="HET"/>
</dbReference>
<proteinExistence type="predicted"/>
<name>A0A428UZF6_9HYPO</name>
<keyword evidence="3" id="KW-1185">Reference proteome</keyword>
<gene>
    <name evidence="2" type="ORF">CDV31_001548</name>
</gene>
<dbReference type="EMBL" id="NIZV01000011">
    <property type="protein sequence ID" value="RSM19661.1"/>
    <property type="molecule type" value="Genomic_DNA"/>
</dbReference>
<accession>A0A428UZF6</accession>
<evidence type="ECO:0000313" key="2">
    <source>
        <dbReference type="EMBL" id="RSM19661.1"/>
    </source>
</evidence>
<dbReference type="PANTHER" id="PTHR33112">
    <property type="entry name" value="DOMAIN PROTEIN, PUTATIVE-RELATED"/>
    <property type="match status" value="1"/>
</dbReference>
<dbReference type="Proteomes" id="UP000288429">
    <property type="component" value="Unassembled WGS sequence"/>
</dbReference>
<feature type="domain" description="Heterokaryon incompatibility" evidence="1">
    <location>
        <begin position="7"/>
        <end position="155"/>
    </location>
</feature>
<dbReference type="Pfam" id="PF06985">
    <property type="entry name" value="HET"/>
    <property type="match status" value="1"/>
</dbReference>
<organism evidence="2 3">
    <name type="scientific">Fusarium ambrosium</name>
    <dbReference type="NCBI Taxonomy" id="131363"/>
    <lineage>
        <taxon>Eukaryota</taxon>
        <taxon>Fungi</taxon>
        <taxon>Dikarya</taxon>
        <taxon>Ascomycota</taxon>
        <taxon>Pezizomycotina</taxon>
        <taxon>Sordariomycetes</taxon>
        <taxon>Hypocreomycetidae</taxon>
        <taxon>Hypocreales</taxon>
        <taxon>Nectriaceae</taxon>
        <taxon>Fusarium</taxon>
        <taxon>Fusarium solani species complex</taxon>
    </lineage>
</organism>
<protein>
    <recommendedName>
        <fullName evidence="1">Heterokaryon incompatibility domain-containing protein</fullName>
    </recommendedName>
</protein>
<dbReference type="PANTHER" id="PTHR33112:SF16">
    <property type="entry name" value="HETEROKARYON INCOMPATIBILITY DOMAIN-CONTAINING PROTEIN"/>
    <property type="match status" value="1"/>
</dbReference>
<sequence length="353" mass="39197">MSEDVRWCALSYCWGGQSQSVMTTVATLQERLDGIDFRELPKMLQDAVITTHRLGIQYIWIDSLCIVQDDNNEKAQDIAQMGEVYSQAYITLSASSAASATEGFLPNCSIPQPLTLVALRYVNESGVEGTIIATSEPIPEGVPDPINSRAWTFQERVLSPRLVDFSSTQVCWRCNSTERSGSLMAKVDGKSSPSANLQGIQQQWKHLVTAYSQRNLTYPTDKLIAFSAIPKTLGRPGRWPMGNRFTMQSLWKVTHLWFPSSGTVDKRKARLETYRAPSWSWASVDGEVECKLGVESSIPEPACEVLGVRVGLANDEAPFGTIVSGYIIIRGDVRQAVFYPLTSELFFYKSGTE</sequence>
<evidence type="ECO:0000313" key="3">
    <source>
        <dbReference type="Proteomes" id="UP000288429"/>
    </source>
</evidence>